<dbReference type="Proteomes" id="UP000766904">
    <property type="component" value="Unassembled WGS sequence"/>
</dbReference>
<keyword evidence="1" id="KW-0812">Transmembrane</keyword>
<keyword evidence="1" id="KW-1133">Transmembrane helix</keyword>
<dbReference type="AlphaFoldDB" id="A0A8J8Q3A6"/>
<evidence type="ECO:0000313" key="2">
    <source>
        <dbReference type="EMBL" id="TYL38097.1"/>
    </source>
</evidence>
<accession>A0A8J8Q3A6</accession>
<evidence type="ECO:0000313" key="3">
    <source>
        <dbReference type="Proteomes" id="UP000766904"/>
    </source>
</evidence>
<feature type="transmembrane region" description="Helical" evidence="1">
    <location>
        <begin position="63"/>
        <end position="81"/>
    </location>
</feature>
<name>A0A8J8Q3A6_9EURY</name>
<gene>
    <name evidence="2" type="ORF">CV102_12885</name>
</gene>
<reference evidence="2" key="1">
    <citation type="submission" date="2017-11" db="EMBL/GenBank/DDBJ databases">
        <authorList>
            <person name="Kajale S.C."/>
            <person name="Sharma A."/>
        </authorList>
    </citation>
    <scope>NUCLEOTIDE SEQUENCE</scope>
    <source>
        <strain evidence="2">LS1_42</strain>
    </source>
</reference>
<sequence>MGTRTDAALALVALAVFVGFAVLVDASLSPSFLLVGGLATLAFELLAARAYEFVRRYWERRDVQFTSLAVAIGIAAVGALLAPEPVLSLACGALITYLVFLGLVRIELVPPPQTWW</sequence>
<keyword evidence="1" id="KW-0472">Membrane</keyword>
<evidence type="ECO:0000256" key="1">
    <source>
        <dbReference type="SAM" id="Phobius"/>
    </source>
</evidence>
<proteinExistence type="predicted"/>
<comment type="caution">
    <text evidence="2">The sequence shown here is derived from an EMBL/GenBank/DDBJ whole genome shotgun (WGS) entry which is preliminary data.</text>
</comment>
<keyword evidence="3" id="KW-1185">Reference proteome</keyword>
<organism evidence="2 3">
    <name type="scientific">Natronococcus pandeyae</name>
    <dbReference type="NCBI Taxonomy" id="2055836"/>
    <lineage>
        <taxon>Archaea</taxon>
        <taxon>Methanobacteriati</taxon>
        <taxon>Methanobacteriota</taxon>
        <taxon>Stenosarchaea group</taxon>
        <taxon>Halobacteria</taxon>
        <taxon>Halobacteriales</taxon>
        <taxon>Natrialbaceae</taxon>
        <taxon>Natronococcus</taxon>
    </lineage>
</organism>
<dbReference type="EMBL" id="PHNJ01000006">
    <property type="protein sequence ID" value="TYL38097.1"/>
    <property type="molecule type" value="Genomic_DNA"/>
</dbReference>
<feature type="transmembrane region" description="Helical" evidence="1">
    <location>
        <begin position="87"/>
        <end position="106"/>
    </location>
</feature>
<protein>
    <submittedName>
        <fullName evidence="2">Uncharacterized protein</fullName>
    </submittedName>
</protein>
<dbReference type="OrthoDB" id="206423at2157"/>
<feature type="transmembrane region" description="Helical" evidence="1">
    <location>
        <begin position="31"/>
        <end position="51"/>
    </location>
</feature>
<dbReference type="RefSeq" id="WP_148858406.1">
    <property type="nucleotide sequence ID" value="NZ_PHNJ01000006.1"/>
</dbReference>